<dbReference type="AlphaFoldDB" id="A0A078F2X4"/>
<sequence length="17" mass="1896">MGRSPCCDQDKDMKKGP</sequence>
<reference evidence="1 2" key="1">
    <citation type="journal article" date="2014" name="Science">
        <title>Plant genetics. Early allopolyploid evolution in the post-Neolithic Brassica napus oilseed genome.</title>
        <authorList>
            <person name="Chalhoub B."/>
            <person name="Denoeud F."/>
            <person name="Liu S."/>
            <person name="Parkin I.A."/>
            <person name="Tang H."/>
            <person name="Wang X."/>
            <person name="Chiquet J."/>
            <person name="Belcram H."/>
            <person name="Tong C."/>
            <person name="Samans B."/>
            <person name="Correa M."/>
            <person name="Da Silva C."/>
            <person name="Just J."/>
            <person name="Falentin C."/>
            <person name="Koh C.S."/>
            <person name="Le Clainche I."/>
            <person name="Bernard M."/>
            <person name="Bento P."/>
            <person name="Noel B."/>
            <person name="Labadie K."/>
            <person name="Alberti A."/>
            <person name="Charles M."/>
            <person name="Arnaud D."/>
            <person name="Guo H."/>
            <person name="Daviaud C."/>
            <person name="Alamery S."/>
            <person name="Jabbari K."/>
            <person name="Zhao M."/>
            <person name="Edger P.P."/>
            <person name="Chelaifa H."/>
            <person name="Tack D."/>
            <person name="Lassalle G."/>
            <person name="Mestiri I."/>
            <person name="Schnel N."/>
            <person name="Le Paslier M.C."/>
            <person name="Fan G."/>
            <person name="Renault V."/>
            <person name="Bayer P.E."/>
            <person name="Golicz A.A."/>
            <person name="Manoli S."/>
            <person name="Lee T.H."/>
            <person name="Thi V.H."/>
            <person name="Chalabi S."/>
            <person name="Hu Q."/>
            <person name="Fan C."/>
            <person name="Tollenaere R."/>
            <person name="Lu Y."/>
            <person name="Battail C."/>
            <person name="Shen J."/>
            <person name="Sidebottom C.H."/>
            <person name="Wang X."/>
            <person name="Canaguier A."/>
            <person name="Chauveau A."/>
            <person name="Berard A."/>
            <person name="Deniot G."/>
            <person name="Guan M."/>
            <person name="Liu Z."/>
            <person name="Sun F."/>
            <person name="Lim Y.P."/>
            <person name="Lyons E."/>
            <person name="Town C.D."/>
            <person name="Bancroft I."/>
            <person name="Wang X."/>
            <person name="Meng J."/>
            <person name="Ma J."/>
            <person name="Pires J.C."/>
            <person name="King G.J."/>
            <person name="Brunel D."/>
            <person name="Delourme R."/>
            <person name="Renard M."/>
            <person name="Aury J.M."/>
            <person name="Adams K.L."/>
            <person name="Batley J."/>
            <person name="Snowdon R.J."/>
            <person name="Tost J."/>
            <person name="Edwards D."/>
            <person name="Zhou Y."/>
            <person name="Hua W."/>
            <person name="Sharpe A.G."/>
            <person name="Paterson A.H."/>
            <person name="Guan C."/>
            <person name="Wincker P."/>
        </authorList>
    </citation>
    <scope>NUCLEOTIDE SEQUENCE [LARGE SCALE GENOMIC DNA]</scope>
    <source>
        <strain evidence="2">cv. Darmor-bzh</strain>
    </source>
</reference>
<accession>A0A078F2X4</accession>
<keyword evidence="2" id="KW-1185">Reference proteome</keyword>
<proteinExistence type="predicted"/>
<evidence type="ECO:0000313" key="1">
    <source>
        <dbReference type="EMBL" id="CDY08870.1"/>
    </source>
</evidence>
<dbReference type="Proteomes" id="UP000028999">
    <property type="component" value="Unassembled WGS sequence"/>
</dbReference>
<protein>
    <submittedName>
        <fullName evidence="1">BnaC08g11000D protein</fullName>
    </submittedName>
</protein>
<gene>
    <name evidence="1" type="primary">BnaC08g11000D</name>
    <name evidence="1" type="ORF">GSBRNA2T00000847001</name>
</gene>
<dbReference type="EMBL" id="LK031990">
    <property type="protein sequence ID" value="CDY08870.1"/>
    <property type="molecule type" value="Genomic_DNA"/>
</dbReference>
<dbReference type="Gramene" id="CDY08870">
    <property type="protein sequence ID" value="CDY08870"/>
    <property type="gene ID" value="GSBRNA2T00000847001"/>
</dbReference>
<evidence type="ECO:0000313" key="2">
    <source>
        <dbReference type="Proteomes" id="UP000028999"/>
    </source>
</evidence>
<organism evidence="1 2">
    <name type="scientific">Brassica napus</name>
    <name type="common">Rape</name>
    <dbReference type="NCBI Taxonomy" id="3708"/>
    <lineage>
        <taxon>Eukaryota</taxon>
        <taxon>Viridiplantae</taxon>
        <taxon>Streptophyta</taxon>
        <taxon>Embryophyta</taxon>
        <taxon>Tracheophyta</taxon>
        <taxon>Spermatophyta</taxon>
        <taxon>Magnoliopsida</taxon>
        <taxon>eudicotyledons</taxon>
        <taxon>Gunneridae</taxon>
        <taxon>Pentapetalae</taxon>
        <taxon>rosids</taxon>
        <taxon>malvids</taxon>
        <taxon>Brassicales</taxon>
        <taxon>Brassicaceae</taxon>
        <taxon>Brassiceae</taxon>
        <taxon>Brassica</taxon>
    </lineage>
</organism>
<dbReference type="PaxDb" id="3708-A0A078F2X4"/>
<name>A0A078F2X4_BRANA</name>